<evidence type="ECO:0000256" key="6">
    <source>
        <dbReference type="ARBA" id="ARBA00022692"/>
    </source>
</evidence>
<evidence type="ECO:0000256" key="7">
    <source>
        <dbReference type="ARBA" id="ARBA00022723"/>
    </source>
</evidence>
<keyword evidence="4" id="KW-1003">Cell membrane</keyword>
<evidence type="ECO:0000256" key="9">
    <source>
        <dbReference type="ARBA" id="ARBA00022989"/>
    </source>
</evidence>
<dbReference type="Proteomes" id="UP000282195">
    <property type="component" value="Plasmid pRCCGE525c"/>
</dbReference>
<comment type="cofactor">
    <cofactor evidence="1">
        <name>heme b</name>
        <dbReference type="ChEBI" id="CHEBI:60344"/>
    </cofactor>
</comment>
<geneLocation type="plasmid" evidence="16">
    <name>prccge525c</name>
</geneLocation>
<name>A0A387G5M6_9HYPH</name>
<dbReference type="GO" id="GO:0020037">
    <property type="term" value="F:heme binding"/>
    <property type="evidence" value="ECO:0007669"/>
    <property type="project" value="TreeGrafter"/>
</dbReference>
<evidence type="ECO:0000256" key="10">
    <source>
        <dbReference type="ARBA" id="ARBA00023004"/>
    </source>
</evidence>
<gene>
    <name evidence="15" type="ORF">CCGE525_33585</name>
</gene>
<accession>A0A387G5M6</accession>
<evidence type="ECO:0000313" key="15">
    <source>
        <dbReference type="EMBL" id="AYG63574.1"/>
    </source>
</evidence>
<reference evidence="15 16" key="1">
    <citation type="submission" date="2018-10" db="EMBL/GenBank/DDBJ databases">
        <title>Rhizobium etli, R. leguminosarum and a new Rhizobium genospecies from Phaseolus dumosus.</title>
        <authorList>
            <person name="Ramirez-Puebla S.T."/>
            <person name="Rogel-Hernandez M.A."/>
            <person name="Guerrero G."/>
            <person name="Ormeno-Orrillo E."/>
            <person name="Martinez-Romero J.C."/>
            <person name="Negrete-Yankelevich S."/>
            <person name="Martinez-Romero E."/>
        </authorList>
    </citation>
    <scope>NUCLEOTIDE SEQUENCE [LARGE SCALE GENOMIC DNA]</scope>
    <source>
        <strain evidence="15 16">CCGE525</strain>
        <plasmid evidence="16">prccge525c</plasmid>
    </source>
</reference>
<dbReference type="KEGG" id="rjg:CCGE525_33585"/>
<evidence type="ECO:0000256" key="2">
    <source>
        <dbReference type="ARBA" id="ARBA00004651"/>
    </source>
</evidence>
<evidence type="ECO:0000256" key="8">
    <source>
        <dbReference type="ARBA" id="ARBA00022982"/>
    </source>
</evidence>
<comment type="subcellular location">
    <subcellularLocation>
        <location evidence="2">Cell membrane</location>
        <topology evidence="2">Multi-pass membrane protein</topology>
    </subcellularLocation>
</comment>
<keyword evidence="5" id="KW-0349">Heme</keyword>
<evidence type="ECO:0000256" key="4">
    <source>
        <dbReference type="ARBA" id="ARBA00022475"/>
    </source>
</evidence>
<keyword evidence="16" id="KW-1185">Reference proteome</keyword>
<dbReference type="GO" id="GO:0022904">
    <property type="term" value="P:respiratory electron transport chain"/>
    <property type="evidence" value="ECO:0007669"/>
    <property type="project" value="InterPro"/>
</dbReference>
<feature type="transmembrane region" description="Helical" evidence="13">
    <location>
        <begin position="15"/>
        <end position="37"/>
    </location>
</feature>
<evidence type="ECO:0000259" key="14">
    <source>
        <dbReference type="Pfam" id="PF01292"/>
    </source>
</evidence>
<evidence type="ECO:0000256" key="5">
    <source>
        <dbReference type="ARBA" id="ARBA00022617"/>
    </source>
</evidence>
<dbReference type="Gene3D" id="1.20.950.20">
    <property type="entry name" value="Transmembrane di-heme cytochromes, Chain C"/>
    <property type="match status" value="1"/>
</dbReference>
<keyword evidence="11 13" id="KW-0472">Membrane</keyword>
<sequence>MAQSISTNYSPTQRLLHWTIALLIFFNLLFPDGMNAWHRIVRQGGTPSADDISSANIHAYVGIVILVLAILRLGVRFVQGVPDEAGNEPALFRVAARLAHVGLYLLIFAMPLSGIAAYYLGIEVLGSLHAGIMKVLLWALVVAHIAGALAHQFYWKTDVLRRMTIG</sequence>
<dbReference type="GO" id="GO:0009055">
    <property type="term" value="F:electron transfer activity"/>
    <property type="evidence" value="ECO:0007669"/>
    <property type="project" value="InterPro"/>
</dbReference>
<keyword evidence="6 13" id="KW-0812">Transmembrane</keyword>
<dbReference type="InterPro" id="IPR016174">
    <property type="entry name" value="Di-haem_cyt_TM"/>
</dbReference>
<dbReference type="PANTHER" id="PTHR30529:SF1">
    <property type="entry name" value="CYTOCHROME B561 HOMOLOG 2"/>
    <property type="match status" value="1"/>
</dbReference>
<feature type="transmembrane region" description="Helical" evidence="13">
    <location>
        <begin position="98"/>
        <end position="120"/>
    </location>
</feature>
<organism evidence="15 16">
    <name type="scientific">Rhizobium jaguaris</name>
    <dbReference type="NCBI Taxonomy" id="1312183"/>
    <lineage>
        <taxon>Bacteria</taxon>
        <taxon>Pseudomonadati</taxon>
        <taxon>Pseudomonadota</taxon>
        <taxon>Alphaproteobacteria</taxon>
        <taxon>Hyphomicrobiales</taxon>
        <taxon>Rhizobiaceae</taxon>
        <taxon>Rhizobium/Agrobacterium group</taxon>
        <taxon>Rhizobium</taxon>
    </lineage>
</organism>
<keyword evidence="10" id="KW-0408">Iron</keyword>
<feature type="transmembrane region" description="Helical" evidence="13">
    <location>
        <begin position="132"/>
        <end position="154"/>
    </location>
</feature>
<keyword evidence="8" id="KW-0249">Electron transport</keyword>
<dbReference type="EMBL" id="CP032695">
    <property type="protein sequence ID" value="AYG63574.1"/>
    <property type="molecule type" value="Genomic_DNA"/>
</dbReference>
<comment type="similarity">
    <text evidence="12">Belongs to the cytochrome b561 family.</text>
</comment>
<dbReference type="PANTHER" id="PTHR30529">
    <property type="entry name" value="CYTOCHROME B561"/>
    <property type="match status" value="1"/>
</dbReference>
<evidence type="ECO:0000256" key="3">
    <source>
        <dbReference type="ARBA" id="ARBA00022448"/>
    </source>
</evidence>
<dbReference type="GO" id="GO:0005886">
    <property type="term" value="C:plasma membrane"/>
    <property type="evidence" value="ECO:0007669"/>
    <property type="project" value="UniProtKB-SubCell"/>
</dbReference>
<keyword evidence="15" id="KW-0614">Plasmid</keyword>
<feature type="transmembrane region" description="Helical" evidence="13">
    <location>
        <begin position="57"/>
        <end position="78"/>
    </location>
</feature>
<evidence type="ECO:0000256" key="1">
    <source>
        <dbReference type="ARBA" id="ARBA00001970"/>
    </source>
</evidence>
<evidence type="ECO:0000313" key="16">
    <source>
        <dbReference type="Proteomes" id="UP000282195"/>
    </source>
</evidence>
<feature type="domain" description="Cytochrome b561 bacterial/Ni-hydrogenase" evidence="14">
    <location>
        <begin position="8"/>
        <end position="164"/>
    </location>
</feature>
<dbReference type="InterPro" id="IPR011577">
    <property type="entry name" value="Cyt_b561_bac/Ni-Hgenase"/>
</dbReference>
<evidence type="ECO:0000256" key="11">
    <source>
        <dbReference type="ARBA" id="ARBA00023136"/>
    </source>
</evidence>
<dbReference type="OrthoDB" id="8156287at2"/>
<dbReference type="AlphaFoldDB" id="A0A387G5M6"/>
<keyword evidence="7" id="KW-0479">Metal-binding</keyword>
<evidence type="ECO:0000256" key="12">
    <source>
        <dbReference type="ARBA" id="ARBA00037975"/>
    </source>
</evidence>
<dbReference type="InterPro" id="IPR052168">
    <property type="entry name" value="Cytochrome_b561_oxidase"/>
</dbReference>
<keyword evidence="3" id="KW-0813">Transport</keyword>
<proteinExistence type="inferred from homology"/>
<protein>
    <submittedName>
        <fullName evidence="15">Cytochrome b</fullName>
    </submittedName>
</protein>
<dbReference type="RefSeq" id="WP_120708473.1">
    <property type="nucleotide sequence ID" value="NZ_CP032695.1"/>
</dbReference>
<keyword evidence="9 13" id="KW-1133">Transmembrane helix</keyword>
<dbReference type="SUPFAM" id="SSF81342">
    <property type="entry name" value="Transmembrane di-heme cytochromes"/>
    <property type="match status" value="1"/>
</dbReference>
<evidence type="ECO:0000256" key="13">
    <source>
        <dbReference type="SAM" id="Phobius"/>
    </source>
</evidence>
<dbReference type="GO" id="GO:0046872">
    <property type="term" value="F:metal ion binding"/>
    <property type="evidence" value="ECO:0007669"/>
    <property type="project" value="UniProtKB-KW"/>
</dbReference>
<dbReference type="Pfam" id="PF01292">
    <property type="entry name" value="Ni_hydr_CYTB"/>
    <property type="match status" value="1"/>
</dbReference>